<proteinExistence type="predicted"/>
<name>A0AAN8DX50_CHAGU</name>
<gene>
    <name evidence="1" type="ORF">CgunFtcFv8_026486</name>
</gene>
<comment type="caution">
    <text evidence="1">The sequence shown here is derived from an EMBL/GenBank/DDBJ whole genome shotgun (WGS) entry which is preliminary data.</text>
</comment>
<dbReference type="SUPFAM" id="SSF56219">
    <property type="entry name" value="DNase I-like"/>
    <property type="match status" value="1"/>
</dbReference>
<sequence length="117" mass="12853">MSEFTELLTSVCSRSPSTLLLGDFNIHVDSSTCTFASEFLSLLDCFNITQHVQGPTHTKGHTLDLVCSIGTPPSHLQCLDLAVADHHAILFSVPVLLPMQRAKRTITFRNTKTLSAR</sequence>
<reference evidence="1 2" key="1">
    <citation type="journal article" date="2023" name="Mol. Biol. Evol.">
        <title>Genomics of Secondarily Temperate Adaptation in the Only Non-Antarctic Icefish.</title>
        <authorList>
            <person name="Rivera-Colon A.G."/>
            <person name="Rayamajhi N."/>
            <person name="Minhas B.F."/>
            <person name="Madrigal G."/>
            <person name="Bilyk K.T."/>
            <person name="Yoon V."/>
            <person name="Hune M."/>
            <person name="Gregory S."/>
            <person name="Cheng C.H.C."/>
            <person name="Catchen J.M."/>
        </authorList>
    </citation>
    <scope>NUCLEOTIDE SEQUENCE [LARGE SCALE GENOMIC DNA]</scope>
    <source>
        <tissue evidence="1">White muscle</tissue>
    </source>
</reference>
<accession>A0AAN8DX50</accession>
<dbReference type="EMBL" id="JAURVH010001516">
    <property type="protein sequence ID" value="KAK5930230.1"/>
    <property type="molecule type" value="Genomic_DNA"/>
</dbReference>
<keyword evidence="2" id="KW-1185">Reference proteome</keyword>
<dbReference type="PANTHER" id="PTHR46670:SF3">
    <property type="entry name" value="ENDONUCLEASE_EXONUCLEASE_PHOSPHATASE DOMAIN-CONTAINING PROTEIN"/>
    <property type="match status" value="1"/>
</dbReference>
<dbReference type="AlphaFoldDB" id="A0AAN8DX50"/>
<dbReference type="Gene3D" id="3.60.10.10">
    <property type="entry name" value="Endonuclease/exonuclease/phosphatase"/>
    <property type="match status" value="1"/>
</dbReference>
<evidence type="ECO:0000313" key="1">
    <source>
        <dbReference type="EMBL" id="KAK5930230.1"/>
    </source>
</evidence>
<organism evidence="1 2">
    <name type="scientific">Champsocephalus gunnari</name>
    <name type="common">Mackerel icefish</name>
    <dbReference type="NCBI Taxonomy" id="52237"/>
    <lineage>
        <taxon>Eukaryota</taxon>
        <taxon>Metazoa</taxon>
        <taxon>Chordata</taxon>
        <taxon>Craniata</taxon>
        <taxon>Vertebrata</taxon>
        <taxon>Euteleostomi</taxon>
        <taxon>Actinopterygii</taxon>
        <taxon>Neopterygii</taxon>
        <taxon>Teleostei</taxon>
        <taxon>Neoteleostei</taxon>
        <taxon>Acanthomorphata</taxon>
        <taxon>Eupercaria</taxon>
        <taxon>Perciformes</taxon>
        <taxon>Notothenioidei</taxon>
        <taxon>Channichthyidae</taxon>
        <taxon>Champsocephalus</taxon>
    </lineage>
</organism>
<dbReference type="PANTHER" id="PTHR46670">
    <property type="entry name" value="ENDO/EXONUCLEASE/PHOSPHATASE DOMAIN-CONTAINING PROTEIN"/>
    <property type="match status" value="1"/>
</dbReference>
<protein>
    <recommendedName>
        <fullName evidence="3">Endonuclease/exonuclease/phosphatase domain-containing protein</fullName>
    </recommendedName>
</protein>
<evidence type="ECO:0000313" key="2">
    <source>
        <dbReference type="Proteomes" id="UP001331515"/>
    </source>
</evidence>
<dbReference type="InterPro" id="IPR036691">
    <property type="entry name" value="Endo/exonu/phosph_ase_sf"/>
</dbReference>
<evidence type="ECO:0008006" key="3">
    <source>
        <dbReference type="Google" id="ProtNLM"/>
    </source>
</evidence>
<dbReference type="Proteomes" id="UP001331515">
    <property type="component" value="Unassembled WGS sequence"/>
</dbReference>